<dbReference type="RefSeq" id="WP_010442746.1">
    <property type="nucleotide sequence ID" value="NZ_AEYW01000018.1"/>
</dbReference>
<dbReference type="Pfam" id="PF12096">
    <property type="entry name" value="DUF3572"/>
    <property type="match status" value="1"/>
</dbReference>
<comment type="caution">
    <text evidence="1">The sequence shown here is derived from an EMBL/GenBank/DDBJ whole genome shotgun (WGS) entry which is preliminary data.</text>
</comment>
<reference evidence="1 2" key="1">
    <citation type="submission" date="2018-10" db="EMBL/GenBank/DDBJ databases">
        <title>Genomic Encyclopedia of Archaeal and Bacterial Type Strains, Phase II (KMG-II): from individual species to whole genera.</title>
        <authorList>
            <person name="Goeker M."/>
        </authorList>
    </citation>
    <scope>NUCLEOTIDE SEQUENCE [LARGE SCALE GENOMIC DNA]</scope>
    <source>
        <strain evidence="1 2">DSM 29317</strain>
    </source>
</reference>
<proteinExistence type="predicted"/>
<dbReference type="InterPro" id="IPR021955">
    <property type="entry name" value="DUF3572"/>
</dbReference>
<protein>
    <submittedName>
        <fullName evidence="1">Uncharacterized protein DUF3572</fullName>
    </submittedName>
</protein>
<dbReference type="STRING" id="981384.GCA_000192475_01115"/>
<accession>A0A497ZIC2</accession>
<dbReference type="EMBL" id="RCCT01000002">
    <property type="protein sequence ID" value="RLK08371.1"/>
    <property type="molecule type" value="Genomic_DNA"/>
</dbReference>
<evidence type="ECO:0000313" key="2">
    <source>
        <dbReference type="Proteomes" id="UP000271700"/>
    </source>
</evidence>
<organism evidence="1 2">
    <name type="scientific">Ruegeria conchae</name>
    <dbReference type="NCBI Taxonomy" id="981384"/>
    <lineage>
        <taxon>Bacteria</taxon>
        <taxon>Pseudomonadati</taxon>
        <taxon>Pseudomonadota</taxon>
        <taxon>Alphaproteobacteria</taxon>
        <taxon>Rhodobacterales</taxon>
        <taxon>Roseobacteraceae</taxon>
        <taxon>Ruegeria</taxon>
    </lineage>
</organism>
<name>A0A497ZIC2_9RHOB</name>
<gene>
    <name evidence="1" type="ORF">CLV75_2045</name>
</gene>
<dbReference type="AlphaFoldDB" id="A0A497ZIC2"/>
<keyword evidence="2" id="KW-1185">Reference proteome</keyword>
<dbReference type="Proteomes" id="UP000271700">
    <property type="component" value="Unassembled WGS sequence"/>
</dbReference>
<sequence>MPISVHSAETLALRVLNWLVGNDELLPVFLGATGASIEDLRARAGESEFLGSVLDFLMLDDSWVIAFCDAHSVPYEEPGRARAVLSGTSDMHWT</sequence>
<dbReference type="OrthoDB" id="7356934at2"/>
<evidence type="ECO:0000313" key="1">
    <source>
        <dbReference type="EMBL" id="RLK08371.1"/>
    </source>
</evidence>